<dbReference type="AlphaFoldDB" id="A0A5B9E9D8"/>
<dbReference type="Proteomes" id="UP000321820">
    <property type="component" value="Chromosome"/>
</dbReference>
<organism evidence="1 2">
    <name type="scientific">Terriglobus albidus</name>
    <dbReference type="NCBI Taxonomy" id="1592106"/>
    <lineage>
        <taxon>Bacteria</taxon>
        <taxon>Pseudomonadati</taxon>
        <taxon>Acidobacteriota</taxon>
        <taxon>Terriglobia</taxon>
        <taxon>Terriglobales</taxon>
        <taxon>Acidobacteriaceae</taxon>
        <taxon>Terriglobus</taxon>
    </lineage>
</organism>
<dbReference type="KEGG" id="talb:FTW19_02245"/>
<sequence length="118" mass="13175">MKTKGIDGILIETHNWGSTVAFWRDLGYEIEFETDHNSGRLRHPSGGPYLFIAERPAGHALQVTLGLAVEDADQFTPPHSGTVVHPFEKQHWPALQMMLADPDSRHIAVEAPLPSKKR</sequence>
<dbReference type="OrthoDB" id="9815599at2"/>
<dbReference type="SUPFAM" id="SSF54593">
    <property type="entry name" value="Glyoxalase/Bleomycin resistance protein/Dihydroxybiphenyl dioxygenase"/>
    <property type="match status" value="1"/>
</dbReference>
<reference evidence="1 2" key="1">
    <citation type="submission" date="2019-08" db="EMBL/GenBank/DDBJ databases">
        <title>Complete genome sequence of Terriglobus albidus strain ORNL.</title>
        <authorList>
            <person name="Podar M."/>
        </authorList>
    </citation>
    <scope>NUCLEOTIDE SEQUENCE [LARGE SCALE GENOMIC DNA]</scope>
    <source>
        <strain evidence="1 2">ORNL</strain>
    </source>
</reference>
<evidence type="ECO:0000313" key="1">
    <source>
        <dbReference type="EMBL" id="QEE26927.1"/>
    </source>
</evidence>
<keyword evidence="2" id="KW-1185">Reference proteome</keyword>
<dbReference type="InterPro" id="IPR029068">
    <property type="entry name" value="Glyas_Bleomycin-R_OHBP_Dase"/>
</dbReference>
<dbReference type="RefSeq" id="WP_147646123.1">
    <property type="nucleotide sequence ID" value="NZ_CP042806.1"/>
</dbReference>
<evidence type="ECO:0000313" key="2">
    <source>
        <dbReference type="Proteomes" id="UP000321820"/>
    </source>
</evidence>
<proteinExistence type="predicted"/>
<dbReference type="EMBL" id="CP042806">
    <property type="protein sequence ID" value="QEE26927.1"/>
    <property type="molecule type" value="Genomic_DNA"/>
</dbReference>
<accession>A0A5B9E9D8</accession>
<gene>
    <name evidence="1" type="ORF">FTW19_02245</name>
</gene>
<name>A0A5B9E9D8_9BACT</name>
<protein>
    <submittedName>
        <fullName evidence="1">VOC family protein</fullName>
    </submittedName>
</protein>
<dbReference type="Gene3D" id="3.10.180.10">
    <property type="entry name" value="2,3-Dihydroxybiphenyl 1,2-Dioxygenase, domain 1"/>
    <property type="match status" value="1"/>
</dbReference>